<evidence type="ECO:0000313" key="6">
    <source>
        <dbReference type="EMBL" id="PIN22596.1"/>
    </source>
</evidence>
<dbReference type="SUPFAM" id="SSF47370">
    <property type="entry name" value="Bromodomain"/>
    <property type="match status" value="1"/>
</dbReference>
<keyword evidence="7" id="KW-1185">Reference proteome</keyword>
<dbReference type="Gene3D" id="1.20.920.10">
    <property type="entry name" value="Bromodomain-like"/>
    <property type="match status" value="1"/>
</dbReference>
<dbReference type="STRING" id="429701.A0A2G9HYK5"/>
<comment type="caution">
    <text evidence="6">The sequence shown here is derived from an EMBL/GenBank/DDBJ whole genome shotgun (WGS) entry which is preliminary data.</text>
</comment>
<dbReference type="Pfam" id="PF00439">
    <property type="entry name" value="Bromodomain"/>
    <property type="match status" value="1"/>
</dbReference>
<feature type="domain" description="Bromo" evidence="5">
    <location>
        <begin position="101"/>
        <end position="173"/>
    </location>
</feature>
<name>A0A2G9HYK5_9LAMI</name>
<dbReference type="Proteomes" id="UP000231279">
    <property type="component" value="Unassembled WGS sequence"/>
</dbReference>
<evidence type="ECO:0000256" key="1">
    <source>
        <dbReference type="ARBA" id="ARBA00023117"/>
    </source>
</evidence>
<evidence type="ECO:0000256" key="4">
    <source>
        <dbReference type="SAM" id="MobiDB-lite"/>
    </source>
</evidence>
<reference evidence="7" key="1">
    <citation type="journal article" date="2018" name="Gigascience">
        <title>Genome assembly of the Pink Ipe (Handroanthus impetiginosus, Bignoniaceae), a highly valued, ecologically keystone Neotropical timber forest tree.</title>
        <authorList>
            <person name="Silva-Junior O.B."/>
            <person name="Grattapaglia D."/>
            <person name="Novaes E."/>
            <person name="Collevatti R.G."/>
        </authorList>
    </citation>
    <scope>NUCLEOTIDE SEQUENCE [LARGE SCALE GENOMIC DNA]</scope>
    <source>
        <strain evidence="7">cv. UFG-1</strain>
    </source>
</reference>
<protein>
    <recommendedName>
        <fullName evidence="5">Bromo domain-containing protein</fullName>
    </recommendedName>
</protein>
<sequence length="571" mass="64676">MSLFLTMSAEDNTVRRNLKFKITTRGIRVSEAESCENVGNVIVNNGKGQRVTWDGNKHTEVNVVNSSKRRAEMSLDDQKGKRRKMDCNLKLLCGNILKELINHPDGWIFSEPVDPVKLKIPDYFSIIAQPMDLGTIRRKLEGNMYFGAEEFVADVRLTFSNAMSYNPPGHKVHYLAKKLDGNFSRKWKLLEAKLKQGNKTAEEASFVNYEEKNGPDAKHAVERSRQDMKPIGPDKAPLRIKPGTCMLMSFEEKQKFRLELVKVLSRNMTGSLRTVFQKFGLTGLNKERLVSYINSTDDETLRKLKREINVLLDARDGKVEPARTAQNKCPSSRKTAKKERNQSAGASAKLRQSNGSTQASTSDISSERSSEHDQHDHSGDSRLDCEVKCSSAFRTSSFGQDSDGPGVVLDEENGHQPSTPAATCAFVEGQLSPKKALRAAMLKSRFADTIFKATHKVLLERGDKRDRLRMQQEMEKLEREQQKEKAWIEAEMKAAKSKEQDLKMRRERERAALEKMQKTVDICENADILKELEMLYYASLSAPLEQLGLHMKYDNLEEDDESLCGEEGEIL</sequence>
<feature type="compositionally biased region" description="Polar residues" evidence="4">
    <location>
        <begin position="324"/>
        <end position="333"/>
    </location>
</feature>
<dbReference type="PRINTS" id="PR00503">
    <property type="entry name" value="BROMODOMAIN"/>
</dbReference>
<keyword evidence="1 2" id="KW-0103">Bromodomain</keyword>
<feature type="compositionally biased region" description="Basic and acidic residues" evidence="4">
    <location>
        <begin position="365"/>
        <end position="382"/>
    </location>
</feature>
<evidence type="ECO:0000256" key="2">
    <source>
        <dbReference type="PROSITE-ProRule" id="PRU00035"/>
    </source>
</evidence>
<dbReference type="SMART" id="SM00297">
    <property type="entry name" value="BROMO"/>
    <property type="match status" value="1"/>
</dbReference>
<feature type="region of interest" description="Disordered" evidence="4">
    <location>
        <begin position="319"/>
        <end position="382"/>
    </location>
</feature>
<dbReference type="InterPro" id="IPR052442">
    <property type="entry name" value="Env_Response_Regulator"/>
</dbReference>
<evidence type="ECO:0000313" key="7">
    <source>
        <dbReference type="Proteomes" id="UP000231279"/>
    </source>
</evidence>
<evidence type="ECO:0000259" key="5">
    <source>
        <dbReference type="PROSITE" id="PS50014"/>
    </source>
</evidence>
<dbReference type="PANTHER" id="PTHR46136">
    <property type="entry name" value="TRANSCRIPTION FACTOR GTE8"/>
    <property type="match status" value="1"/>
</dbReference>
<organism evidence="6 7">
    <name type="scientific">Handroanthus impetiginosus</name>
    <dbReference type="NCBI Taxonomy" id="429701"/>
    <lineage>
        <taxon>Eukaryota</taxon>
        <taxon>Viridiplantae</taxon>
        <taxon>Streptophyta</taxon>
        <taxon>Embryophyta</taxon>
        <taxon>Tracheophyta</taxon>
        <taxon>Spermatophyta</taxon>
        <taxon>Magnoliopsida</taxon>
        <taxon>eudicotyledons</taxon>
        <taxon>Gunneridae</taxon>
        <taxon>Pentapetalae</taxon>
        <taxon>asterids</taxon>
        <taxon>lamiids</taxon>
        <taxon>Lamiales</taxon>
        <taxon>Bignoniaceae</taxon>
        <taxon>Crescentiina</taxon>
        <taxon>Tabebuia alliance</taxon>
        <taxon>Handroanthus</taxon>
    </lineage>
</organism>
<dbReference type="InterPro" id="IPR001487">
    <property type="entry name" value="Bromodomain"/>
</dbReference>
<dbReference type="PANTHER" id="PTHR46136:SF19">
    <property type="entry name" value="TRANSCRIPTION FACTOR GTE12"/>
    <property type="match status" value="1"/>
</dbReference>
<accession>A0A2G9HYK5</accession>
<dbReference type="OrthoDB" id="21449at2759"/>
<feature type="region of interest" description="Disordered" evidence="4">
    <location>
        <begin position="396"/>
        <end position="416"/>
    </location>
</feature>
<keyword evidence="3" id="KW-0175">Coiled coil</keyword>
<gene>
    <name evidence="6" type="ORF">CDL12_04708</name>
</gene>
<dbReference type="EMBL" id="NKXS01000731">
    <property type="protein sequence ID" value="PIN22596.1"/>
    <property type="molecule type" value="Genomic_DNA"/>
</dbReference>
<feature type="compositionally biased region" description="Polar residues" evidence="4">
    <location>
        <begin position="342"/>
        <end position="359"/>
    </location>
</feature>
<dbReference type="PROSITE" id="PS50014">
    <property type="entry name" value="BROMODOMAIN_2"/>
    <property type="match status" value="1"/>
</dbReference>
<dbReference type="AlphaFoldDB" id="A0A2G9HYK5"/>
<feature type="coiled-coil region" evidence="3">
    <location>
        <begin position="460"/>
        <end position="526"/>
    </location>
</feature>
<evidence type="ECO:0000256" key="3">
    <source>
        <dbReference type="SAM" id="Coils"/>
    </source>
</evidence>
<dbReference type="InterPro" id="IPR036427">
    <property type="entry name" value="Bromodomain-like_sf"/>
</dbReference>
<proteinExistence type="predicted"/>